<feature type="transmembrane region" description="Helical" evidence="7">
    <location>
        <begin position="90"/>
        <end position="112"/>
    </location>
</feature>
<evidence type="ECO:0000313" key="9">
    <source>
        <dbReference type="Proteomes" id="UP000783037"/>
    </source>
</evidence>
<dbReference type="Gene3D" id="1.10.3860.10">
    <property type="entry name" value="Sodium:dicarboxylate symporter"/>
    <property type="match status" value="1"/>
</dbReference>
<dbReference type="Proteomes" id="UP000783037">
    <property type="component" value="Unassembled WGS sequence"/>
</dbReference>
<keyword evidence="2" id="KW-0813">Transport</keyword>
<dbReference type="PANTHER" id="PTHR42865">
    <property type="entry name" value="PROTON/GLUTAMATE-ASPARTATE SYMPORTER"/>
    <property type="match status" value="1"/>
</dbReference>
<dbReference type="AlphaFoldDB" id="A0A8T3V6H3"/>
<feature type="transmembrane region" description="Helical" evidence="7">
    <location>
        <begin position="192"/>
        <end position="214"/>
    </location>
</feature>
<dbReference type="InterPro" id="IPR001991">
    <property type="entry name" value="Na-dicarboxylate_symporter"/>
</dbReference>
<keyword evidence="5 7" id="KW-1133">Transmembrane helix</keyword>
<feature type="transmembrane region" description="Helical" evidence="7">
    <location>
        <begin position="12"/>
        <end position="33"/>
    </location>
</feature>
<feature type="transmembrane region" description="Helical" evidence="7">
    <location>
        <begin position="263"/>
        <end position="280"/>
    </location>
</feature>
<evidence type="ECO:0000256" key="6">
    <source>
        <dbReference type="ARBA" id="ARBA00023136"/>
    </source>
</evidence>
<dbReference type="PANTHER" id="PTHR42865:SF7">
    <property type="entry name" value="PROTON_GLUTAMATE-ASPARTATE SYMPORTER"/>
    <property type="match status" value="1"/>
</dbReference>
<sequence length="430" mass="46868">MFYRLKKISLGNWILIGMILGIIVGLFLNLFVNNHFIKDIILIDNVFYLGGNIFIRLMKMLAVPLVFCSLVVGVASISDIRKIFMIGGSTIILYLITSLVGIFIALTISAIFKPGIGINLSTINQTSNVTLNQTMTDLVLNIIPENPLNALASSEMLSVIILGVIMGFILIKLSQKTPTLNNVFKESKKVMIAMTDVVVKFAPFGVFCLMAKTFGTLEFESIFPLAKFVGCIILGLLIQLIVVYPFILIIFAKVDPLKFYRKFLSVIFFAFSTLSSNATIPLNMNTLEEIGITRDISSFTVPLGATLNKNGTIIMQCVAVMFAAQYCGIDLGISAILTLIFTVLIASTSTPSVPFSGLATLTLVFTAVGLPSEMIGVMVGIDPILDSCRTAVNITGDSVCTIIVALKNKSLDRDVLNNKKEPNKLLKDME</sequence>
<evidence type="ECO:0000256" key="4">
    <source>
        <dbReference type="ARBA" id="ARBA00022692"/>
    </source>
</evidence>
<dbReference type="GO" id="GO:0005886">
    <property type="term" value="C:plasma membrane"/>
    <property type="evidence" value="ECO:0007669"/>
    <property type="project" value="UniProtKB-SubCell"/>
</dbReference>
<evidence type="ECO:0000256" key="1">
    <source>
        <dbReference type="ARBA" id="ARBA00004651"/>
    </source>
</evidence>
<evidence type="ECO:0000256" key="2">
    <source>
        <dbReference type="ARBA" id="ARBA00022448"/>
    </source>
</evidence>
<evidence type="ECO:0000256" key="3">
    <source>
        <dbReference type="ARBA" id="ARBA00022475"/>
    </source>
</evidence>
<feature type="transmembrane region" description="Helical" evidence="7">
    <location>
        <begin position="150"/>
        <end position="171"/>
    </location>
</feature>
<evidence type="ECO:0000256" key="5">
    <source>
        <dbReference type="ARBA" id="ARBA00022989"/>
    </source>
</evidence>
<dbReference type="PRINTS" id="PR00173">
    <property type="entry name" value="EDTRNSPORT"/>
</dbReference>
<comment type="subcellular location">
    <subcellularLocation>
        <location evidence="1">Cell membrane</location>
        <topology evidence="1">Multi-pass membrane protein</topology>
    </subcellularLocation>
</comment>
<feature type="transmembrane region" description="Helical" evidence="7">
    <location>
        <begin position="313"/>
        <end position="346"/>
    </location>
</feature>
<gene>
    <name evidence="8" type="ORF">E7Z79_05560</name>
</gene>
<proteinExistence type="predicted"/>
<dbReference type="GO" id="GO:0015293">
    <property type="term" value="F:symporter activity"/>
    <property type="evidence" value="ECO:0007669"/>
    <property type="project" value="UniProtKB-KW"/>
</dbReference>
<name>A0A8T3V6H3_9EURY</name>
<feature type="transmembrane region" description="Helical" evidence="7">
    <location>
        <begin position="226"/>
        <end position="251"/>
    </location>
</feature>
<keyword evidence="3" id="KW-1003">Cell membrane</keyword>
<keyword evidence="4 7" id="KW-0812">Transmembrane</keyword>
<reference evidence="8" key="1">
    <citation type="submission" date="2019-04" db="EMBL/GenBank/DDBJ databases">
        <title>Evolution of Biomass-Degrading Anaerobic Consortia Revealed by Metagenomics.</title>
        <authorList>
            <person name="Peng X."/>
        </authorList>
    </citation>
    <scope>NUCLEOTIDE SEQUENCE</scope>
    <source>
        <strain evidence="8">SIG18</strain>
    </source>
</reference>
<comment type="caution">
    <text evidence="8">The sequence shown here is derived from an EMBL/GenBank/DDBJ whole genome shotgun (WGS) entry which is preliminary data.</text>
</comment>
<feature type="transmembrane region" description="Helical" evidence="7">
    <location>
        <begin position="53"/>
        <end position="78"/>
    </location>
</feature>
<dbReference type="Pfam" id="PF00375">
    <property type="entry name" value="SDF"/>
    <property type="match status" value="1"/>
</dbReference>
<dbReference type="SUPFAM" id="SSF118215">
    <property type="entry name" value="Proton glutamate symport protein"/>
    <property type="match status" value="1"/>
</dbReference>
<dbReference type="EMBL" id="SUTK01000020">
    <property type="protein sequence ID" value="MBE6501891.1"/>
    <property type="molecule type" value="Genomic_DNA"/>
</dbReference>
<organism evidence="8 9">
    <name type="scientific">Methanobrevibacter thaueri</name>
    <dbReference type="NCBI Taxonomy" id="190975"/>
    <lineage>
        <taxon>Archaea</taxon>
        <taxon>Methanobacteriati</taxon>
        <taxon>Methanobacteriota</taxon>
        <taxon>Methanomada group</taxon>
        <taxon>Methanobacteria</taxon>
        <taxon>Methanobacteriales</taxon>
        <taxon>Methanobacteriaceae</taxon>
        <taxon>Methanobrevibacter</taxon>
    </lineage>
</organism>
<evidence type="ECO:0000313" key="8">
    <source>
        <dbReference type="EMBL" id="MBE6501891.1"/>
    </source>
</evidence>
<evidence type="ECO:0000256" key="7">
    <source>
        <dbReference type="SAM" id="Phobius"/>
    </source>
</evidence>
<dbReference type="InterPro" id="IPR036458">
    <property type="entry name" value="Na:dicarbo_symporter_sf"/>
</dbReference>
<accession>A0A8T3V6H3</accession>
<protein>
    <submittedName>
        <fullName evidence="8">Dicarboxylate/amino acid:cation symporter</fullName>
    </submittedName>
</protein>
<feature type="transmembrane region" description="Helical" evidence="7">
    <location>
        <begin position="358"/>
        <end position="381"/>
    </location>
</feature>
<keyword evidence="6 7" id="KW-0472">Membrane</keyword>